<organism evidence="1 2">
    <name type="scientific">Dokdonella fugitiva</name>
    <dbReference type="NCBI Taxonomy" id="328517"/>
    <lineage>
        <taxon>Bacteria</taxon>
        <taxon>Pseudomonadati</taxon>
        <taxon>Pseudomonadota</taxon>
        <taxon>Gammaproteobacteria</taxon>
        <taxon>Lysobacterales</taxon>
        <taxon>Rhodanobacteraceae</taxon>
        <taxon>Dokdonella</taxon>
    </lineage>
</organism>
<dbReference type="AlphaFoldDB" id="A0A4R2I7X9"/>
<name>A0A4R2I7X9_9GAMM</name>
<evidence type="ECO:0000313" key="2">
    <source>
        <dbReference type="Proteomes" id="UP000294862"/>
    </source>
</evidence>
<protein>
    <submittedName>
        <fullName evidence="1">Uncharacterized protein</fullName>
    </submittedName>
</protein>
<reference evidence="1 2" key="1">
    <citation type="journal article" date="2015" name="Stand. Genomic Sci.">
        <title>Genomic Encyclopedia of Bacterial and Archaeal Type Strains, Phase III: the genomes of soil and plant-associated and newly described type strains.</title>
        <authorList>
            <person name="Whitman W.B."/>
            <person name="Woyke T."/>
            <person name="Klenk H.P."/>
            <person name="Zhou Y."/>
            <person name="Lilburn T.G."/>
            <person name="Beck B.J."/>
            <person name="De Vos P."/>
            <person name="Vandamme P."/>
            <person name="Eisen J.A."/>
            <person name="Garrity G."/>
            <person name="Hugenholtz P."/>
            <person name="Kyrpides N.C."/>
        </authorList>
    </citation>
    <scope>NUCLEOTIDE SEQUENCE [LARGE SCALE GENOMIC DNA]</scope>
    <source>
        <strain evidence="1 2">A3</strain>
    </source>
</reference>
<comment type="caution">
    <text evidence="1">The sequence shown here is derived from an EMBL/GenBank/DDBJ whole genome shotgun (WGS) entry which is preliminary data.</text>
</comment>
<keyword evidence="2" id="KW-1185">Reference proteome</keyword>
<proteinExistence type="predicted"/>
<evidence type="ECO:0000313" key="1">
    <source>
        <dbReference type="EMBL" id="TCO40434.1"/>
    </source>
</evidence>
<sequence length="98" mass="10726">MRRDLIRRLGALEAKRARHGGAECAPVPEGVRRDVLREAAACERRGMPAHAASARRLADGHIVGRGLLVPAVIDADTWSRLARDQQIELADLERRASA</sequence>
<gene>
    <name evidence="1" type="ORF">EV148_105229</name>
</gene>
<dbReference type="Proteomes" id="UP000294862">
    <property type="component" value="Unassembled WGS sequence"/>
</dbReference>
<accession>A0A4R2I7X9</accession>
<dbReference type="EMBL" id="SLWQ01000005">
    <property type="protein sequence ID" value="TCO40434.1"/>
    <property type="molecule type" value="Genomic_DNA"/>
</dbReference>